<evidence type="ECO:0000313" key="9">
    <source>
        <dbReference type="EMBL" id="PIS17318.1"/>
    </source>
</evidence>
<dbReference type="Pfam" id="PF17284">
    <property type="entry name" value="Spermine_synt_N"/>
    <property type="match status" value="1"/>
</dbReference>
<evidence type="ECO:0000256" key="2">
    <source>
        <dbReference type="ARBA" id="ARBA00022679"/>
    </source>
</evidence>
<dbReference type="PROSITE" id="PS51006">
    <property type="entry name" value="PABS_2"/>
    <property type="match status" value="1"/>
</dbReference>
<dbReference type="InterPro" id="IPR030374">
    <property type="entry name" value="PABS"/>
</dbReference>
<feature type="binding site" evidence="4">
    <location>
        <position position="93"/>
    </location>
    <ligand>
        <name>spermidine</name>
        <dbReference type="ChEBI" id="CHEBI:57834"/>
    </ligand>
</feature>
<gene>
    <name evidence="4" type="primary">speE</name>
    <name evidence="9" type="ORF">COT59_01290</name>
</gene>
<dbReference type="InterPro" id="IPR037163">
    <property type="entry name" value="Spermidine_synt_N_sf"/>
</dbReference>
<comment type="function">
    <text evidence="4">Catalyzes the irreversible transfer of a propylamine group from the amino donor S-adenosylmethioninamine (decarboxy-AdoMet) to putrescine (1,4-diaminobutane) to yield spermidine.</text>
</comment>
<dbReference type="HAMAP" id="MF_00198">
    <property type="entry name" value="Spermidine_synth"/>
    <property type="match status" value="1"/>
</dbReference>
<proteinExistence type="inferred from homology"/>
<dbReference type="Pfam" id="PF01564">
    <property type="entry name" value="Spermine_synth"/>
    <property type="match status" value="1"/>
</dbReference>
<dbReference type="InterPro" id="IPR001045">
    <property type="entry name" value="Spermi_synthase"/>
</dbReference>
<dbReference type="Proteomes" id="UP000229675">
    <property type="component" value="Unassembled WGS sequence"/>
</dbReference>
<evidence type="ECO:0000256" key="3">
    <source>
        <dbReference type="ARBA" id="ARBA00023115"/>
    </source>
</evidence>
<dbReference type="GO" id="GO:0004766">
    <property type="term" value="F:spermidine synthase activity"/>
    <property type="evidence" value="ECO:0007669"/>
    <property type="project" value="UniProtKB-UniRule"/>
</dbReference>
<evidence type="ECO:0000256" key="5">
    <source>
        <dbReference type="PROSITE-ProRule" id="PRU00354"/>
    </source>
</evidence>
<dbReference type="AlphaFoldDB" id="A0A2H0WZD7"/>
<evidence type="ECO:0000256" key="4">
    <source>
        <dbReference type="HAMAP-Rule" id="MF_00198"/>
    </source>
</evidence>
<comment type="catalytic activity">
    <reaction evidence="4 7">
        <text>S-adenosyl 3-(methylsulfanyl)propylamine + putrescine = S-methyl-5'-thioadenosine + spermidine + H(+)</text>
        <dbReference type="Rhea" id="RHEA:12721"/>
        <dbReference type="ChEBI" id="CHEBI:15378"/>
        <dbReference type="ChEBI" id="CHEBI:17509"/>
        <dbReference type="ChEBI" id="CHEBI:57443"/>
        <dbReference type="ChEBI" id="CHEBI:57834"/>
        <dbReference type="ChEBI" id="CHEBI:326268"/>
        <dbReference type="EC" id="2.5.1.16"/>
    </reaction>
</comment>
<dbReference type="Gene3D" id="3.40.50.150">
    <property type="entry name" value="Vaccinia Virus protein VP39"/>
    <property type="match status" value="1"/>
</dbReference>
<dbReference type="NCBIfam" id="TIGR00417">
    <property type="entry name" value="speE"/>
    <property type="match status" value="1"/>
</dbReference>
<comment type="subunit">
    <text evidence="4">Homodimer or homotetramer.</text>
</comment>
<organism evidence="9 10">
    <name type="scientific">Candidatus Nealsonbacteria bacterium CG09_land_8_20_14_0_10_42_14</name>
    <dbReference type="NCBI Taxonomy" id="1974707"/>
    <lineage>
        <taxon>Bacteria</taxon>
        <taxon>Candidatus Nealsoniibacteriota</taxon>
    </lineage>
</organism>
<dbReference type="InterPro" id="IPR030373">
    <property type="entry name" value="PABS_CS"/>
</dbReference>
<reference evidence="10" key="1">
    <citation type="submission" date="2017-09" db="EMBL/GenBank/DDBJ databases">
        <title>Depth-based differentiation of microbial function through sediment-hosted aquifers and enrichment of novel symbionts in the deep terrestrial subsurface.</title>
        <authorList>
            <person name="Probst A.J."/>
            <person name="Ladd B."/>
            <person name="Jarett J.K."/>
            <person name="Geller-Mcgrath D.E."/>
            <person name="Sieber C.M.K."/>
            <person name="Emerson J.B."/>
            <person name="Anantharaman K."/>
            <person name="Thomas B.C."/>
            <person name="Malmstrom R."/>
            <person name="Stieglmeier M."/>
            <person name="Klingl A."/>
            <person name="Woyke T."/>
            <person name="Ryan C.M."/>
            <person name="Banfield J.F."/>
        </authorList>
    </citation>
    <scope>NUCLEOTIDE SEQUENCE [LARGE SCALE GENOMIC DNA]</scope>
</reference>
<comment type="pathway">
    <text evidence="4">Amine and polyamine biosynthesis; spermidine biosynthesis; spermidine from putrescine: step 1/1.</text>
</comment>
<keyword evidence="4 7" id="KW-0745">Spermidine biosynthesis</keyword>
<comment type="similarity">
    <text evidence="1 4 6">Belongs to the spermidine/spermine synthase family.</text>
</comment>
<feature type="binding site" evidence="4">
    <location>
        <position position="38"/>
    </location>
    <ligand>
        <name>S-methyl-5'-thioadenosine</name>
        <dbReference type="ChEBI" id="CHEBI:17509"/>
    </ligand>
</feature>
<dbReference type="EMBL" id="PEZD01000028">
    <property type="protein sequence ID" value="PIS17318.1"/>
    <property type="molecule type" value="Genomic_DNA"/>
</dbReference>
<accession>A0A2H0WZD7</accession>
<keyword evidence="2 4" id="KW-0808">Transferase</keyword>
<dbReference type="PANTHER" id="PTHR11558">
    <property type="entry name" value="SPERMIDINE/SPERMINE SYNTHASE"/>
    <property type="match status" value="1"/>
</dbReference>
<comment type="caution">
    <text evidence="4">Lacks conserved residue(s) required for the propagation of feature annotation.</text>
</comment>
<feature type="binding site" evidence="4">
    <location>
        <begin position="144"/>
        <end position="145"/>
    </location>
    <ligand>
        <name>S-methyl-5'-thioadenosine</name>
        <dbReference type="ChEBI" id="CHEBI:17509"/>
    </ligand>
</feature>
<evidence type="ECO:0000259" key="8">
    <source>
        <dbReference type="PROSITE" id="PS51006"/>
    </source>
</evidence>
<comment type="caution">
    <text evidence="9">The sequence shown here is derived from an EMBL/GenBank/DDBJ whole genome shotgun (WGS) entry which is preliminary data.</text>
</comment>
<dbReference type="NCBIfam" id="NF002010">
    <property type="entry name" value="PRK00811.1"/>
    <property type="match status" value="1"/>
</dbReference>
<evidence type="ECO:0000256" key="7">
    <source>
        <dbReference type="RuleBase" id="RU003837"/>
    </source>
</evidence>
<evidence type="ECO:0000256" key="6">
    <source>
        <dbReference type="RuleBase" id="RU003836"/>
    </source>
</evidence>
<dbReference type="GO" id="GO:0005829">
    <property type="term" value="C:cytosol"/>
    <property type="evidence" value="ECO:0007669"/>
    <property type="project" value="TreeGrafter"/>
</dbReference>
<name>A0A2H0WZD7_9BACT</name>
<dbReference type="SUPFAM" id="SSF53335">
    <property type="entry name" value="S-adenosyl-L-methionine-dependent methyltransferases"/>
    <property type="match status" value="1"/>
</dbReference>
<feature type="active site" description="Proton acceptor" evidence="4 5">
    <location>
        <position position="162"/>
    </location>
</feature>
<evidence type="ECO:0000313" key="10">
    <source>
        <dbReference type="Proteomes" id="UP000229675"/>
    </source>
</evidence>
<dbReference type="InterPro" id="IPR029063">
    <property type="entry name" value="SAM-dependent_MTases_sf"/>
</dbReference>
<dbReference type="UniPathway" id="UPA00248">
    <property type="reaction ID" value="UER00314"/>
</dbReference>
<dbReference type="InterPro" id="IPR035246">
    <property type="entry name" value="Spermidine_synt_N"/>
</dbReference>
<keyword evidence="3 4" id="KW-0620">Polyamine biosynthesis</keyword>
<feature type="binding site" evidence="4">
    <location>
        <position position="169"/>
    </location>
    <ligand>
        <name>S-methyl-5'-thioadenosine</name>
        <dbReference type="ChEBI" id="CHEBI:17509"/>
    </ligand>
</feature>
<dbReference type="GO" id="GO:0008295">
    <property type="term" value="P:spermidine biosynthetic process"/>
    <property type="evidence" value="ECO:0007669"/>
    <property type="project" value="UniProtKB-UniRule"/>
</dbReference>
<dbReference type="Gene3D" id="2.30.140.10">
    <property type="entry name" value="Spermidine synthase, tetramerisation domain"/>
    <property type="match status" value="1"/>
</dbReference>
<protein>
    <recommendedName>
        <fullName evidence="4">Polyamine aminopropyltransferase</fullName>
    </recommendedName>
    <alternativeName>
        <fullName evidence="4">Putrescine aminopropyltransferase</fullName>
        <shortName evidence="4">PAPT</shortName>
    </alternativeName>
    <alternativeName>
        <fullName evidence="4">Spermidine synthase</fullName>
        <shortName evidence="4">SPDS</shortName>
        <shortName evidence="4">SPDSY</shortName>
        <ecNumber evidence="4">2.5.1.16</ecNumber>
    </alternativeName>
</protein>
<dbReference type="PROSITE" id="PS01330">
    <property type="entry name" value="PABS_1"/>
    <property type="match status" value="1"/>
</dbReference>
<evidence type="ECO:0000256" key="1">
    <source>
        <dbReference type="ARBA" id="ARBA00007867"/>
    </source>
</evidence>
<dbReference type="EC" id="2.5.1.16" evidence="4"/>
<dbReference type="PANTHER" id="PTHR11558:SF11">
    <property type="entry name" value="SPERMIDINE SYNTHASE"/>
    <property type="match status" value="1"/>
</dbReference>
<feature type="binding site" evidence="4">
    <location>
        <position position="69"/>
    </location>
    <ligand>
        <name>spermidine</name>
        <dbReference type="ChEBI" id="CHEBI:57834"/>
    </ligand>
</feature>
<dbReference type="CDD" id="cd02440">
    <property type="entry name" value="AdoMet_MTases"/>
    <property type="match status" value="1"/>
</dbReference>
<feature type="binding site" evidence="4">
    <location>
        <position position="112"/>
    </location>
    <ligand>
        <name>S-methyl-5'-thioadenosine</name>
        <dbReference type="ChEBI" id="CHEBI:17509"/>
    </ligand>
</feature>
<sequence>MKKAKWLFQTSNIPYDLNSLKNGLRVKKKLYLGKSPYQKIEVFDTFSFGRVLVLDGIFQTSEKDEFIYHEMLSHPPMFYCQNPKKVLIIGGGDGGVLEEVLKHPVDKVWLVEIDNKVIEVSKKYLPSISQRAFENKKAEVIVGDGVKFIQDYKNFFDVIILDLSDPWGPARKVISWEFYQDVKKTLKKDGVISVQGGSLFGQTKLAKLIFHRLEKVFSSVLIHQAPVLLYDVGEQSFIVASDINLKKISFKQIEKRFKKLNLDLKYYRPKIHFASTVLPKYMMAQLHIK</sequence>
<feature type="domain" description="PABS" evidence="8">
    <location>
        <begin position="4"/>
        <end position="242"/>
    </location>
</feature>